<feature type="region of interest" description="Disordered" evidence="1">
    <location>
        <begin position="30"/>
        <end position="91"/>
    </location>
</feature>
<name>A0A1V6NJ23_PENPO</name>
<protein>
    <submittedName>
        <fullName evidence="2">Uncharacterized protein</fullName>
    </submittedName>
</protein>
<comment type="caution">
    <text evidence="2">The sequence shown here is derived from an EMBL/GenBank/DDBJ whole genome shotgun (WGS) entry which is preliminary data.</text>
</comment>
<reference evidence="3" key="1">
    <citation type="journal article" date="2017" name="Nat. Microbiol.">
        <title>Global analysis of biosynthetic gene clusters reveals vast potential of secondary metabolite production in Penicillium species.</title>
        <authorList>
            <person name="Nielsen J.C."/>
            <person name="Grijseels S."/>
            <person name="Prigent S."/>
            <person name="Ji B."/>
            <person name="Dainat J."/>
            <person name="Nielsen K.F."/>
            <person name="Frisvad J.C."/>
            <person name="Workman M."/>
            <person name="Nielsen J."/>
        </authorList>
    </citation>
    <scope>NUCLEOTIDE SEQUENCE [LARGE SCALE GENOMIC DNA]</scope>
    <source>
        <strain evidence="3">IBT 4502</strain>
    </source>
</reference>
<evidence type="ECO:0000313" key="2">
    <source>
        <dbReference type="EMBL" id="OQD64532.1"/>
    </source>
</evidence>
<sequence>MSSYSFAFCGANQHLMDPYEDMDMGLDEWSTAPSNDWSTAPSNDWSTAPSNDWSTAPSNDWSTAPSNDWSTAPSNGWSTAPSNGWSTAPSNGWLPTPSNEWSLAPSDVNEDIAGPSMNMQVDMRPPTIPSVSILSSDFSAKCTISPPDRFGSLPWFALEEVLFNLPDLSTLHQLCQASPAVSEYLSDKTGIFPKVVEKIMDPWIEPSTDPNTGCERDFRTIRQPDRGVMTDTSVFFRVLVYLWWKEDAAATGVPADENPLPGDFNDKFIYYVNITLDEFAEPPNVGEIPLPPSTPPKILRHLLSLASRIRADAHAFFHAAMDHFKSNKIEELSKSSFKKVQWKENGIRRPRGTPINNSHADWPMSWLEEQRLMQALLKPYLFSVLRRVVCEKKLLTTDATPPQPMREDYPSTLQNLEKNAVVGFWTPFSQAEITANQPLEQLETILTWKQSERQLHGTLPKRAAKFTTCCPAFVMLSEEQRKAGLWSLQHHTLPGPFCAQNSPHTVVRDAGLRGEFHKFGVSFWDRERMLWLGLATPKMHREAEIQDLSFRWLTLLVSSNGHRNRGQKRYNRFRSRTKAIPVAK</sequence>
<organism evidence="2 3">
    <name type="scientific">Penicillium polonicum</name>
    <dbReference type="NCBI Taxonomy" id="60169"/>
    <lineage>
        <taxon>Eukaryota</taxon>
        <taxon>Fungi</taxon>
        <taxon>Dikarya</taxon>
        <taxon>Ascomycota</taxon>
        <taxon>Pezizomycotina</taxon>
        <taxon>Eurotiomycetes</taxon>
        <taxon>Eurotiomycetidae</taxon>
        <taxon>Eurotiales</taxon>
        <taxon>Aspergillaceae</taxon>
        <taxon>Penicillium</taxon>
    </lineage>
</organism>
<accession>A0A1V6NJ23</accession>
<dbReference type="Proteomes" id="UP000191408">
    <property type="component" value="Unassembled WGS sequence"/>
</dbReference>
<evidence type="ECO:0000256" key="1">
    <source>
        <dbReference type="SAM" id="MobiDB-lite"/>
    </source>
</evidence>
<dbReference type="OrthoDB" id="4358152at2759"/>
<dbReference type="STRING" id="60169.A0A1V6NJ23"/>
<evidence type="ECO:0000313" key="3">
    <source>
        <dbReference type="Proteomes" id="UP000191408"/>
    </source>
</evidence>
<keyword evidence="3" id="KW-1185">Reference proteome</keyword>
<feature type="compositionally biased region" description="Polar residues" evidence="1">
    <location>
        <begin position="31"/>
        <end position="90"/>
    </location>
</feature>
<dbReference type="AlphaFoldDB" id="A0A1V6NJ23"/>
<gene>
    <name evidence="2" type="ORF">PENPOL_c007G09650</name>
</gene>
<proteinExistence type="predicted"/>
<dbReference type="EMBL" id="MDYM01000007">
    <property type="protein sequence ID" value="OQD64532.1"/>
    <property type="molecule type" value="Genomic_DNA"/>
</dbReference>